<dbReference type="EMBL" id="BONX01000006">
    <property type="protein sequence ID" value="GIG94567.1"/>
    <property type="molecule type" value="Genomic_DNA"/>
</dbReference>
<protein>
    <submittedName>
        <fullName evidence="1">Uncharacterized protein</fullName>
    </submittedName>
</protein>
<gene>
    <name evidence="1" type="ORF">Pma05_11400</name>
</gene>
<accession>A0ABQ4EIJ8</accession>
<dbReference type="RefSeq" id="WP_203856215.1">
    <property type="nucleotide sequence ID" value="NZ_BAAAZQ010000005.1"/>
</dbReference>
<sequence>MTADGPQLIGGLNPWVATAPKPVLTTTGHTAVIAEVRFVWHGTSCGWCRKSVALWTDGGTIDVGLALDRPQRRSAATGAHWYQTYRPCGVPAIPDDCPHPGCRRPATRMLAGHEVPTGWLDGKWRLAAGPFTVDAGMDERCPTRRAR</sequence>
<keyword evidence="2" id="KW-1185">Reference proteome</keyword>
<dbReference type="Proteomes" id="UP000621500">
    <property type="component" value="Unassembled WGS sequence"/>
</dbReference>
<evidence type="ECO:0000313" key="2">
    <source>
        <dbReference type="Proteomes" id="UP000621500"/>
    </source>
</evidence>
<organism evidence="1 2">
    <name type="scientific">Plantactinospora mayteni</name>
    <dbReference type="NCBI Taxonomy" id="566021"/>
    <lineage>
        <taxon>Bacteria</taxon>
        <taxon>Bacillati</taxon>
        <taxon>Actinomycetota</taxon>
        <taxon>Actinomycetes</taxon>
        <taxon>Micromonosporales</taxon>
        <taxon>Micromonosporaceae</taxon>
        <taxon>Plantactinospora</taxon>
    </lineage>
</organism>
<comment type="caution">
    <text evidence="1">The sequence shown here is derived from an EMBL/GenBank/DDBJ whole genome shotgun (WGS) entry which is preliminary data.</text>
</comment>
<reference evidence="1 2" key="1">
    <citation type="submission" date="2021-01" db="EMBL/GenBank/DDBJ databases">
        <title>Whole genome shotgun sequence of Plantactinospora mayteni NBRC 109088.</title>
        <authorList>
            <person name="Komaki H."/>
            <person name="Tamura T."/>
        </authorList>
    </citation>
    <scope>NUCLEOTIDE SEQUENCE [LARGE SCALE GENOMIC DNA]</scope>
    <source>
        <strain evidence="1 2">NBRC 109088</strain>
    </source>
</reference>
<proteinExistence type="predicted"/>
<name>A0ABQ4EIJ8_9ACTN</name>
<evidence type="ECO:0000313" key="1">
    <source>
        <dbReference type="EMBL" id="GIG94567.1"/>
    </source>
</evidence>